<evidence type="ECO:0000256" key="1">
    <source>
        <dbReference type="SAM" id="MobiDB-lite"/>
    </source>
</evidence>
<accession>A0AAE0CC05</accession>
<comment type="caution">
    <text evidence="2">The sequence shown here is derived from an EMBL/GenBank/DDBJ whole genome shotgun (WGS) entry which is preliminary data.</text>
</comment>
<feature type="region of interest" description="Disordered" evidence="1">
    <location>
        <begin position="1"/>
        <end position="21"/>
    </location>
</feature>
<evidence type="ECO:0000313" key="2">
    <source>
        <dbReference type="EMBL" id="KAK3251345.1"/>
    </source>
</evidence>
<dbReference type="AlphaFoldDB" id="A0AAE0CC05"/>
<feature type="region of interest" description="Disordered" evidence="1">
    <location>
        <begin position="382"/>
        <end position="425"/>
    </location>
</feature>
<feature type="compositionally biased region" description="Polar residues" evidence="1">
    <location>
        <begin position="1"/>
        <end position="13"/>
    </location>
</feature>
<reference evidence="2 3" key="1">
    <citation type="journal article" date="2015" name="Genome Biol. Evol.">
        <title>Comparative Genomics of a Bacterivorous Green Alga Reveals Evolutionary Causalities and Consequences of Phago-Mixotrophic Mode of Nutrition.</title>
        <authorList>
            <person name="Burns J.A."/>
            <person name="Paasch A."/>
            <person name="Narechania A."/>
            <person name="Kim E."/>
        </authorList>
    </citation>
    <scope>NUCLEOTIDE SEQUENCE [LARGE SCALE GENOMIC DNA]</scope>
    <source>
        <strain evidence="2 3">PLY_AMNH</strain>
    </source>
</reference>
<dbReference type="EMBL" id="LGRX02026103">
    <property type="protein sequence ID" value="KAK3251345.1"/>
    <property type="molecule type" value="Genomic_DNA"/>
</dbReference>
<organism evidence="2 3">
    <name type="scientific">Cymbomonas tetramitiformis</name>
    <dbReference type="NCBI Taxonomy" id="36881"/>
    <lineage>
        <taxon>Eukaryota</taxon>
        <taxon>Viridiplantae</taxon>
        <taxon>Chlorophyta</taxon>
        <taxon>Pyramimonadophyceae</taxon>
        <taxon>Pyramimonadales</taxon>
        <taxon>Pyramimonadaceae</taxon>
        <taxon>Cymbomonas</taxon>
    </lineage>
</organism>
<evidence type="ECO:0000313" key="3">
    <source>
        <dbReference type="Proteomes" id="UP001190700"/>
    </source>
</evidence>
<dbReference type="Proteomes" id="UP001190700">
    <property type="component" value="Unassembled WGS sequence"/>
</dbReference>
<proteinExistence type="predicted"/>
<feature type="compositionally biased region" description="Basic and acidic residues" evidence="1">
    <location>
        <begin position="382"/>
        <end position="404"/>
    </location>
</feature>
<protein>
    <submittedName>
        <fullName evidence="2">Uncharacterized protein</fullName>
    </submittedName>
</protein>
<keyword evidence="3" id="KW-1185">Reference proteome</keyword>
<name>A0AAE0CC05_9CHLO</name>
<gene>
    <name evidence="2" type="ORF">CYMTET_39315</name>
</gene>
<sequence>MSAQTTMPGANHQTPHDDETELSMSICLTPEYPLGIFPADTAVEGEVVGTKCSSGAQEECEDHHGDKAWRGLHRRLRGWTRRAWREGGPGAGEGKVETCDLSTGAGKTVDITDVKSLMTLDQKFNGKYVSKVYGPKKGVVDTGLTNVNTFAGADLVYTDKPTGMVCTGMPLLPTETFANLPHTQGILRLGYVLRTQAQLQGLLFLQIEDEHGGWVFKVFQAPLGHRTELNIMRDERFARLYPRSSTSRYGGQSSASLDAEELEKEKKSLEAFQYAFSEAMPVILQRTHENAGVSMGKIGLGGKLGTLKTHSLSRCVAKEVMTFTWSGKIENTPSFPSMEEAQAAATEGFKAALKLKKAKKAEAEKAEAKKAEAEKAERAKKVAKQADELKKAETKKALDRRRIDASPAASAPSPAASAPSPAVPDEARLQQAVLLREKELRLEMADADRRLQMQTVAELRAEMEKQKTVQLELTAREAMEQGRRQATEQFTGLLSRRDADHKSDLKEVFLGNNAIAKDAMGKQSAQIGLMFNMFSQFT</sequence>
<feature type="compositionally biased region" description="Low complexity" evidence="1">
    <location>
        <begin position="405"/>
        <end position="420"/>
    </location>
</feature>